<accession>A0A6V7H260</accession>
<sequence>MRITDNGRATTVAESRRRPEDPASRETPLANRRRNGEERLDERAHTANWKLMRMRERTQSNCGRRYPSTLVAKAEGGETTQGLGTNSPLLAIVIVEQRHTVCSVRAHRRHQKRRLLSSPRIGTLLADLTRFKIGKVAGDPGGAVLLQL</sequence>
<proteinExistence type="predicted"/>
<dbReference type="EMBL" id="CAJDYZ010006239">
    <property type="protein sequence ID" value="CAD1473161.1"/>
    <property type="molecule type" value="Genomic_DNA"/>
</dbReference>
<feature type="compositionally biased region" description="Basic and acidic residues" evidence="1">
    <location>
        <begin position="14"/>
        <end position="24"/>
    </location>
</feature>
<dbReference type="Proteomes" id="UP000752696">
    <property type="component" value="Unassembled WGS sequence"/>
</dbReference>
<evidence type="ECO:0000313" key="3">
    <source>
        <dbReference type="Proteomes" id="UP000752696"/>
    </source>
</evidence>
<keyword evidence="3" id="KW-1185">Reference proteome</keyword>
<dbReference type="OrthoDB" id="10452530at2759"/>
<evidence type="ECO:0000313" key="2">
    <source>
        <dbReference type="EMBL" id="CAD1473161.1"/>
    </source>
</evidence>
<evidence type="ECO:0000256" key="1">
    <source>
        <dbReference type="SAM" id="MobiDB-lite"/>
    </source>
</evidence>
<gene>
    <name evidence="2" type="ORF">MHI_LOCUS361740</name>
</gene>
<organism evidence="2 3">
    <name type="scientific">Heterotrigona itama</name>
    <dbReference type="NCBI Taxonomy" id="395501"/>
    <lineage>
        <taxon>Eukaryota</taxon>
        <taxon>Metazoa</taxon>
        <taxon>Ecdysozoa</taxon>
        <taxon>Arthropoda</taxon>
        <taxon>Hexapoda</taxon>
        <taxon>Insecta</taxon>
        <taxon>Pterygota</taxon>
        <taxon>Neoptera</taxon>
        <taxon>Endopterygota</taxon>
        <taxon>Hymenoptera</taxon>
        <taxon>Apocrita</taxon>
        <taxon>Aculeata</taxon>
        <taxon>Apoidea</taxon>
        <taxon>Anthophila</taxon>
        <taxon>Apidae</taxon>
        <taxon>Heterotrigona</taxon>
    </lineage>
</organism>
<comment type="caution">
    <text evidence="2">The sequence shown here is derived from an EMBL/GenBank/DDBJ whole genome shotgun (WGS) entry which is preliminary data.</text>
</comment>
<dbReference type="AlphaFoldDB" id="A0A6V7H260"/>
<name>A0A6V7H260_9HYME</name>
<reference evidence="2" key="1">
    <citation type="submission" date="2020-07" db="EMBL/GenBank/DDBJ databases">
        <authorList>
            <person name="Nazaruddin N."/>
        </authorList>
    </citation>
    <scope>NUCLEOTIDE SEQUENCE</scope>
</reference>
<feature type="non-terminal residue" evidence="2">
    <location>
        <position position="148"/>
    </location>
</feature>
<protein>
    <submittedName>
        <fullName evidence="2">Uncharacterized protein</fullName>
    </submittedName>
</protein>
<feature type="region of interest" description="Disordered" evidence="1">
    <location>
        <begin position="1"/>
        <end position="41"/>
    </location>
</feature>